<reference evidence="1" key="1">
    <citation type="journal article" date="2021" name="Environ. Microbiol.">
        <title>Gene family expansions and transcriptome signatures uncover fungal adaptations to wood decay.</title>
        <authorList>
            <person name="Hage H."/>
            <person name="Miyauchi S."/>
            <person name="Viragh M."/>
            <person name="Drula E."/>
            <person name="Min B."/>
            <person name="Chaduli D."/>
            <person name="Navarro D."/>
            <person name="Favel A."/>
            <person name="Norest M."/>
            <person name="Lesage-Meessen L."/>
            <person name="Balint B."/>
            <person name="Merenyi Z."/>
            <person name="de Eugenio L."/>
            <person name="Morin E."/>
            <person name="Martinez A.T."/>
            <person name="Baldrian P."/>
            <person name="Stursova M."/>
            <person name="Martinez M.J."/>
            <person name="Novotny C."/>
            <person name="Magnuson J.K."/>
            <person name="Spatafora J.W."/>
            <person name="Maurice S."/>
            <person name="Pangilinan J."/>
            <person name="Andreopoulos W."/>
            <person name="LaButti K."/>
            <person name="Hundley H."/>
            <person name="Na H."/>
            <person name="Kuo A."/>
            <person name="Barry K."/>
            <person name="Lipzen A."/>
            <person name="Henrissat B."/>
            <person name="Riley R."/>
            <person name="Ahrendt S."/>
            <person name="Nagy L.G."/>
            <person name="Grigoriev I.V."/>
            <person name="Martin F."/>
            <person name="Rosso M.N."/>
        </authorList>
    </citation>
    <scope>NUCLEOTIDE SEQUENCE</scope>
    <source>
        <strain evidence="1">CBS 384.51</strain>
    </source>
</reference>
<name>A0ACB8UFD5_9APHY</name>
<dbReference type="EMBL" id="MU274902">
    <property type="protein sequence ID" value="KAI0093062.1"/>
    <property type="molecule type" value="Genomic_DNA"/>
</dbReference>
<dbReference type="Proteomes" id="UP001055072">
    <property type="component" value="Unassembled WGS sequence"/>
</dbReference>
<evidence type="ECO:0000313" key="1">
    <source>
        <dbReference type="EMBL" id="KAI0093062.1"/>
    </source>
</evidence>
<protein>
    <submittedName>
        <fullName evidence="1">Uncharacterized protein</fullName>
    </submittedName>
</protein>
<keyword evidence="2" id="KW-1185">Reference proteome</keyword>
<proteinExistence type="predicted"/>
<comment type="caution">
    <text evidence="1">The sequence shown here is derived from an EMBL/GenBank/DDBJ whole genome shotgun (WGS) entry which is preliminary data.</text>
</comment>
<accession>A0ACB8UFD5</accession>
<evidence type="ECO:0000313" key="2">
    <source>
        <dbReference type="Proteomes" id="UP001055072"/>
    </source>
</evidence>
<organism evidence="1 2">
    <name type="scientific">Irpex rosettiformis</name>
    <dbReference type="NCBI Taxonomy" id="378272"/>
    <lineage>
        <taxon>Eukaryota</taxon>
        <taxon>Fungi</taxon>
        <taxon>Dikarya</taxon>
        <taxon>Basidiomycota</taxon>
        <taxon>Agaricomycotina</taxon>
        <taxon>Agaricomycetes</taxon>
        <taxon>Polyporales</taxon>
        <taxon>Irpicaceae</taxon>
        <taxon>Irpex</taxon>
    </lineage>
</organism>
<gene>
    <name evidence="1" type="ORF">BDY19DRAFT_989740</name>
</gene>
<sequence length="524" mass="55904">MDTDVDLEMNVEEDGDGEGGFGESISVAAGPRRRGGGGYTSREGVGAIGIAQVNSHASVGSLASTASTSSLPLPFHGEVKVKVEQSGDRESDIVRGGEHDAQGIEEETAVKENKEKDGGERKAEKKAIEVRINPGVYAEEARTRGRAKGRSEEEVECMSRIAYRFASALATDHNSVLDPDIESPFEDARDAVHRLLPYHVFLQPREDLEMLLERPLSELRGHGAYRRKGKRKATEEELVREEIRETMFALDCWRRKTHLEKRFRKARVAEGKRVAPDTQAYILARDALETEKQQLAMLQAEYKASKAELDRVEKEKKERKAAAQAQSQSNSSTGASTTKFASQASGSGPGKTQSTAPATPLTAAIGRPTYNYAYQPSYQAYSYAPSTPSSSTPALPSTSQTPQPSTSQPTNPSTSTSTMSETSPILSLPSQPIPVLLPVSSLTSLASLGIVPMHPSHAAEQTEPVPAILRGTTQTQGGGTMVSLEINVAALGGAQASGLALLLSALTSRGVVGTNSGSGNVTAT</sequence>